<feature type="region of interest" description="Disordered" evidence="4">
    <location>
        <begin position="501"/>
        <end position="535"/>
    </location>
</feature>
<evidence type="ECO:0000313" key="7">
    <source>
        <dbReference type="EMBL" id="OXA61211.1"/>
    </source>
</evidence>
<dbReference type="PROSITE" id="PS50853">
    <property type="entry name" value="FN3"/>
    <property type="match status" value="1"/>
</dbReference>
<feature type="domain" description="Fibronectin type-III" evidence="6">
    <location>
        <begin position="385"/>
        <end position="480"/>
    </location>
</feature>
<dbReference type="PROSITE" id="PS50835">
    <property type="entry name" value="IG_LIKE"/>
    <property type="match status" value="3"/>
</dbReference>
<dbReference type="OrthoDB" id="6431884at2759"/>
<dbReference type="InterPro" id="IPR003598">
    <property type="entry name" value="Ig_sub2"/>
</dbReference>
<feature type="domain" description="Ig-like" evidence="5">
    <location>
        <begin position="23"/>
        <end position="117"/>
    </location>
</feature>
<dbReference type="CDD" id="cd00063">
    <property type="entry name" value="FN3"/>
    <property type="match status" value="1"/>
</dbReference>
<evidence type="ECO:0000256" key="2">
    <source>
        <dbReference type="ARBA" id="ARBA00023136"/>
    </source>
</evidence>
<feature type="domain" description="Ig-like" evidence="5">
    <location>
        <begin position="288"/>
        <end position="367"/>
    </location>
</feature>
<sequence>MYEKKSLKIIVFIFYIPVPPKDPVIVDETGSERTIFVGPYTEGSALTLHCLVEGGSPLPRVVWYRNGKLIDTSDYFADGLVKNDLTITVLARSDLSAELTCEASNNNISRPLATTVHLDMNFSPLEVTILGKSSRITAGKKYDLMCQSVGSRPPAHIWWFLDDKRVESAKETTSKDGNTTTSTLSLIPKKEDSGKYLSCRAENSIIPSKVLEDGWELVIQSFTSVVDLLSCYGKMLYHNISAGIIMTNQSLVLQRVTRLSAGNYSCIGRNSEGEGSSPPFYLDVLYAPSCKPNQIRVHGVAKLENANITCDVDANPQKVQFRWSFNNSAESLEVPSQRFRSVGTRSVVTYTPMTELDYGTLLCWASNKIGDQRVPCVYHVIAAGRPDTVHNCTVANHSTDSFFLYCTEGFNGGLPQSFILELRESQSDKLKANLTSHVPAFAVAGLEPGFTFTASVYAFNNKGRSEAASVTVYTMRLPEKILTREKVILLLRVYCTRRRSHDRRRRDKAATTPLKIDAPDGCDADEKNPDVIPQEDPDEVEYYRKRQQHISVSTIDTSSPARVTPGGLPNYCTLRNGGIPLQDLNNIGTHIGTRPNFMGPEYGSPGFGACPTLPRHHHGHGLSTNVSASTHPQHMLVDSTCITGHMEWPTYVGREGRQQRLIGGPTNIPPPPHLPGGQNPRALSTFHRTSSPAGISSQSASTQLNAYDMPPLLQIPTLEEESETISELPLMQDKIESTV</sequence>
<dbReference type="AlphaFoldDB" id="A0A226EWJ2"/>
<evidence type="ECO:0000256" key="1">
    <source>
        <dbReference type="ARBA" id="ARBA00004167"/>
    </source>
</evidence>
<dbReference type="STRING" id="158441.A0A226EWJ2"/>
<dbReference type="InterPro" id="IPR003961">
    <property type="entry name" value="FN3_dom"/>
</dbReference>
<dbReference type="InterPro" id="IPR013162">
    <property type="entry name" value="CD80_C2-set"/>
</dbReference>
<evidence type="ECO:0000259" key="6">
    <source>
        <dbReference type="PROSITE" id="PS50853"/>
    </source>
</evidence>
<protein>
    <submittedName>
        <fullName evidence="7">Nephrin</fullName>
    </submittedName>
</protein>
<keyword evidence="2" id="KW-0472">Membrane</keyword>
<dbReference type="Proteomes" id="UP000198287">
    <property type="component" value="Unassembled WGS sequence"/>
</dbReference>
<keyword evidence="3" id="KW-1015">Disulfide bond</keyword>
<reference evidence="7 8" key="1">
    <citation type="submission" date="2015-12" db="EMBL/GenBank/DDBJ databases">
        <title>The genome of Folsomia candida.</title>
        <authorList>
            <person name="Faddeeva A."/>
            <person name="Derks M.F."/>
            <person name="Anvar Y."/>
            <person name="Smit S."/>
            <person name="Van Straalen N."/>
            <person name="Roelofs D."/>
        </authorList>
    </citation>
    <scope>NUCLEOTIDE SEQUENCE [LARGE SCALE GENOMIC DNA]</scope>
    <source>
        <strain evidence="7 8">VU population</strain>
        <tissue evidence="7">Whole body</tissue>
    </source>
</reference>
<dbReference type="InterPro" id="IPR036179">
    <property type="entry name" value="Ig-like_dom_sf"/>
</dbReference>
<dbReference type="InterPro" id="IPR003599">
    <property type="entry name" value="Ig_sub"/>
</dbReference>
<dbReference type="SMART" id="SM00408">
    <property type="entry name" value="IGc2"/>
    <property type="match status" value="3"/>
</dbReference>
<dbReference type="EMBL" id="LNIX01000002">
    <property type="protein sequence ID" value="OXA61211.1"/>
    <property type="molecule type" value="Genomic_DNA"/>
</dbReference>
<name>A0A226EWJ2_FOLCA</name>
<dbReference type="PANTHER" id="PTHR23278">
    <property type="entry name" value="SIDESTEP PROTEIN"/>
    <property type="match status" value="1"/>
</dbReference>
<dbReference type="SMART" id="SM00409">
    <property type="entry name" value="IG"/>
    <property type="match status" value="3"/>
</dbReference>
<evidence type="ECO:0000256" key="3">
    <source>
        <dbReference type="ARBA" id="ARBA00023157"/>
    </source>
</evidence>
<dbReference type="GO" id="GO:0016020">
    <property type="term" value="C:membrane"/>
    <property type="evidence" value="ECO:0007669"/>
    <property type="project" value="UniProtKB-SubCell"/>
</dbReference>
<evidence type="ECO:0000259" key="5">
    <source>
        <dbReference type="PROSITE" id="PS50835"/>
    </source>
</evidence>
<dbReference type="InterPro" id="IPR013783">
    <property type="entry name" value="Ig-like_fold"/>
</dbReference>
<comment type="caution">
    <text evidence="7">The sequence shown here is derived from an EMBL/GenBank/DDBJ whole genome shotgun (WGS) entry which is preliminary data.</text>
</comment>
<dbReference type="OMA" id="SIRCETP"/>
<comment type="subcellular location">
    <subcellularLocation>
        <location evidence="1">Membrane</location>
        <topology evidence="1">Single-pass membrane protein</topology>
    </subcellularLocation>
</comment>
<dbReference type="Gene3D" id="2.60.40.10">
    <property type="entry name" value="Immunoglobulins"/>
    <property type="match status" value="5"/>
</dbReference>
<dbReference type="Pfam" id="PF08205">
    <property type="entry name" value="C2-set_2"/>
    <property type="match status" value="1"/>
</dbReference>
<dbReference type="InterPro" id="IPR007110">
    <property type="entry name" value="Ig-like_dom"/>
</dbReference>
<feature type="region of interest" description="Disordered" evidence="4">
    <location>
        <begin position="667"/>
        <end position="701"/>
    </location>
</feature>
<accession>A0A226EWJ2</accession>
<dbReference type="SUPFAM" id="SSF48726">
    <property type="entry name" value="Immunoglobulin"/>
    <property type="match status" value="4"/>
</dbReference>
<evidence type="ECO:0000256" key="4">
    <source>
        <dbReference type="SAM" id="MobiDB-lite"/>
    </source>
</evidence>
<dbReference type="PANTHER" id="PTHR23278:SF25">
    <property type="entry name" value="GH14967P"/>
    <property type="match status" value="1"/>
</dbReference>
<gene>
    <name evidence="7" type="ORF">Fcan01_05852</name>
</gene>
<keyword evidence="8" id="KW-1185">Reference proteome</keyword>
<evidence type="ECO:0000313" key="8">
    <source>
        <dbReference type="Proteomes" id="UP000198287"/>
    </source>
</evidence>
<feature type="compositionally biased region" description="Low complexity" evidence="4">
    <location>
        <begin position="690"/>
        <end position="701"/>
    </location>
</feature>
<proteinExistence type="predicted"/>
<organism evidence="7 8">
    <name type="scientific">Folsomia candida</name>
    <name type="common">Springtail</name>
    <dbReference type="NCBI Taxonomy" id="158441"/>
    <lineage>
        <taxon>Eukaryota</taxon>
        <taxon>Metazoa</taxon>
        <taxon>Ecdysozoa</taxon>
        <taxon>Arthropoda</taxon>
        <taxon>Hexapoda</taxon>
        <taxon>Collembola</taxon>
        <taxon>Entomobryomorpha</taxon>
        <taxon>Isotomoidea</taxon>
        <taxon>Isotomidae</taxon>
        <taxon>Proisotominae</taxon>
        <taxon>Folsomia</taxon>
    </lineage>
</organism>
<dbReference type="CDD" id="cd00096">
    <property type="entry name" value="Ig"/>
    <property type="match status" value="2"/>
</dbReference>
<dbReference type="InterPro" id="IPR036116">
    <property type="entry name" value="FN3_sf"/>
</dbReference>
<dbReference type="SUPFAM" id="SSF49265">
    <property type="entry name" value="Fibronectin type III"/>
    <property type="match status" value="1"/>
</dbReference>
<feature type="domain" description="Ig-like" evidence="5">
    <location>
        <begin position="124"/>
        <end position="212"/>
    </location>
</feature>
<dbReference type="Pfam" id="PF13927">
    <property type="entry name" value="Ig_3"/>
    <property type="match status" value="2"/>
</dbReference>